<protein>
    <submittedName>
        <fullName evidence="2">Uncharacterized protein</fullName>
    </submittedName>
</protein>
<feature type="compositionally biased region" description="Polar residues" evidence="1">
    <location>
        <begin position="224"/>
        <end position="235"/>
    </location>
</feature>
<dbReference type="EMBL" id="CP022196">
    <property type="protein sequence ID" value="ATG46838.1"/>
    <property type="molecule type" value="Genomic_DNA"/>
</dbReference>
<evidence type="ECO:0000313" key="3">
    <source>
        <dbReference type="Proteomes" id="UP000217935"/>
    </source>
</evidence>
<sequence>MEKPKDTGVVKGHARRACLGGALLVTLGSGLQAQSFNAPPILFEPGQGETPLVVAYEPASDLPRLIRFTTVPDAQSGEAIAPRAGFPAPSIILGRVPAGTEESYGIDRLMPETVAQFAFPYNDIASRNALRSSDPEMFRALVSQGHIDPPEDRVAVALQEELQRMNCYRSSIDGAWGAGSRRAAAEYFRTSGVNDNGLGATATAALFRSIVLGGDTTCVVAAQTGTQTRPASTGNRRPASTGSSGGTSPGSTGGSSGSSGPSISGGGVGVFR</sequence>
<dbReference type="STRING" id="1758178.GCA_001550095_02686"/>
<dbReference type="RefSeq" id="WP_096805015.1">
    <property type="nucleotide sequence ID" value="NZ_CP022196.1"/>
</dbReference>
<evidence type="ECO:0000313" key="2">
    <source>
        <dbReference type="EMBL" id="ATG46838.1"/>
    </source>
</evidence>
<keyword evidence="3" id="KW-1185">Reference proteome</keyword>
<proteinExistence type="predicted"/>
<dbReference type="Proteomes" id="UP000217935">
    <property type="component" value="Chromosome"/>
</dbReference>
<dbReference type="AlphaFoldDB" id="A0A291G9M0"/>
<reference evidence="2 3" key="1">
    <citation type="submission" date="2017-06" db="EMBL/GenBank/DDBJ databases">
        <title>Celeribacter sp. TSPH2 complete genome sequence.</title>
        <authorList>
            <person name="Woo J.-H."/>
            <person name="Kim H.-S."/>
        </authorList>
    </citation>
    <scope>NUCLEOTIDE SEQUENCE [LARGE SCALE GENOMIC DNA]</scope>
    <source>
        <strain evidence="2 3">TSPH2</strain>
    </source>
</reference>
<evidence type="ECO:0000256" key="1">
    <source>
        <dbReference type="SAM" id="MobiDB-lite"/>
    </source>
</evidence>
<feature type="region of interest" description="Disordered" evidence="1">
    <location>
        <begin position="224"/>
        <end position="272"/>
    </location>
</feature>
<feature type="compositionally biased region" description="Gly residues" evidence="1">
    <location>
        <begin position="243"/>
        <end position="272"/>
    </location>
</feature>
<organism evidence="2 3">
    <name type="scientific">Celeribacter ethanolicus</name>
    <dbReference type="NCBI Taxonomy" id="1758178"/>
    <lineage>
        <taxon>Bacteria</taxon>
        <taxon>Pseudomonadati</taxon>
        <taxon>Pseudomonadota</taxon>
        <taxon>Alphaproteobacteria</taxon>
        <taxon>Rhodobacterales</taxon>
        <taxon>Roseobacteraceae</taxon>
        <taxon>Celeribacter</taxon>
    </lineage>
</organism>
<dbReference type="OrthoDB" id="321999at2"/>
<gene>
    <name evidence="2" type="ORF">CEW89_04230</name>
</gene>
<name>A0A291G9M0_9RHOB</name>
<accession>A0A291G9M0</accession>
<dbReference type="KEGG" id="ceh:CEW89_04230"/>